<evidence type="ECO:0000313" key="3">
    <source>
        <dbReference type="EMBL" id="AKF11293.1"/>
    </source>
</evidence>
<dbReference type="Proteomes" id="UP000034883">
    <property type="component" value="Chromosome"/>
</dbReference>
<feature type="region of interest" description="Disordered" evidence="1">
    <location>
        <begin position="1"/>
        <end position="24"/>
    </location>
</feature>
<dbReference type="STRING" id="927083.DB32_008442"/>
<dbReference type="PROSITE" id="PS51318">
    <property type="entry name" value="TAT"/>
    <property type="match status" value="1"/>
</dbReference>
<keyword evidence="2" id="KW-1133">Transmembrane helix</keyword>
<dbReference type="KEGG" id="samy:DB32_008442"/>
<feature type="transmembrane region" description="Helical" evidence="2">
    <location>
        <begin position="26"/>
        <end position="44"/>
    </location>
</feature>
<dbReference type="InterPro" id="IPR006311">
    <property type="entry name" value="TAT_signal"/>
</dbReference>
<organism evidence="3 4">
    <name type="scientific">Sandaracinus amylolyticus</name>
    <dbReference type="NCBI Taxonomy" id="927083"/>
    <lineage>
        <taxon>Bacteria</taxon>
        <taxon>Pseudomonadati</taxon>
        <taxon>Myxococcota</taxon>
        <taxon>Polyangia</taxon>
        <taxon>Polyangiales</taxon>
        <taxon>Sandaracinaceae</taxon>
        <taxon>Sandaracinus</taxon>
    </lineage>
</organism>
<feature type="region of interest" description="Disordered" evidence="1">
    <location>
        <begin position="45"/>
        <end position="108"/>
    </location>
</feature>
<name>A0A0F6WA29_9BACT</name>
<sequence length="108" mass="10936">MSEKKKKTLEDADLVTERPMGRRSSIALLGGAVLGAAGIIAATTPSQAEAQCTDSDRGPNADPGGRGRGNGVTDSDGGPNADRAGCGRGRRSCSDSDPNDPAGRGRHC</sequence>
<protein>
    <submittedName>
        <fullName evidence="3">RNA-binding protein, RRM domain protein</fullName>
    </submittedName>
</protein>
<gene>
    <name evidence="3" type="ORF">DB32_008442</name>
</gene>
<proteinExistence type="predicted"/>
<reference evidence="3 4" key="1">
    <citation type="submission" date="2015-03" db="EMBL/GenBank/DDBJ databases">
        <title>Genome assembly of Sandaracinus amylolyticus DSM 53668.</title>
        <authorList>
            <person name="Sharma G."/>
            <person name="Subramanian S."/>
        </authorList>
    </citation>
    <scope>NUCLEOTIDE SEQUENCE [LARGE SCALE GENOMIC DNA]</scope>
    <source>
        <strain evidence="3 4">DSM 53668</strain>
    </source>
</reference>
<dbReference type="RefSeq" id="WP_053238172.1">
    <property type="nucleotide sequence ID" value="NZ_CP011125.1"/>
</dbReference>
<keyword evidence="2" id="KW-0812">Transmembrane</keyword>
<dbReference type="EMBL" id="CP011125">
    <property type="protein sequence ID" value="AKF11293.1"/>
    <property type="molecule type" value="Genomic_DNA"/>
</dbReference>
<evidence type="ECO:0000256" key="2">
    <source>
        <dbReference type="SAM" id="Phobius"/>
    </source>
</evidence>
<keyword evidence="4" id="KW-1185">Reference proteome</keyword>
<keyword evidence="2" id="KW-0472">Membrane</keyword>
<dbReference type="AlphaFoldDB" id="A0A0F6WA29"/>
<evidence type="ECO:0000256" key="1">
    <source>
        <dbReference type="SAM" id="MobiDB-lite"/>
    </source>
</evidence>
<accession>A0A0F6WA29</accession>
<evidence type="ECO:0000313" key="4">
    <source>
        <dbReference type="Proteomes" id="UP000034883"/>
    </source>
</evidence>